<accession>A0ABX1PWP8</accession>
<evidence type="ECO:0000313" key="2">
    <source>
        <dbReference type="EMBL" id="NMG43864.1"/>
    </source>
</evidence>
<sequence>MIMRARAMKESAPAPAAAATPADAPRPGLRTHPNELDQRRIARLLEKRMRYRYVSPRVEACDDGYRVVSPCCSRNVDQAGGDIDIARLAWDADSGAWRLYSKDHARGEWLFYDSGRQIDAVLMALLVDAYRVFWP</sequence>
<feature type="compositionally biased region" description="Low complexity" evidence="1">
    <location>
        <begin position="12"/>
        <end position="27"/>
    </location>
</feature>
<gene>
    <name evidence="2" type="ORF">GPA22_08980</name>
</gene>
<dbReference type="Proteomes" id="UP000623795">
    <property type="component" value="Unassembled WGS sequence"/>
</dbReference>
<dbReference type="InterPro" id="IPR021388">
    <property type="entry name" value="DUF3024"/>
</dbReference>
<proteinExistence type="predicted"/>
<reference evidence="2 3" key="1">
    <citation type="submission" date="2019-12" db="EMBL/GenBank/DDBJ databases">
        <title>Comparative genomics gives insights into the taxonomy of the Azoarcus-Aromatoleum group and reveals separate origins of nif in the plant-associated Azoarcus and non-plant-associated Aromatoleum sub-groups.</title>
        <authorList>
            <person name="Lafos M."/>
            <person name="Maluk M."/>
            <person name="Batista M."/>
            <person name="Junghare M."/>
            <person name="Carmona M."/>
            <person name="Faoro H."/>
            <person name="Cruz L.M."/>
            <person name="Battistoni F."/>
            <person name="De Souza E."/>
            <person name="Pedrosa F."/>
            <person name="Chen W.-M."/>
            <person name="Poole P.S."/>
            <person name="Dixon R.A."/>
            <person name="James E.K."/>
        </authorList>
    </citation>
    <scope>NUCLEOTIDE SEQUENCE [LARGE SCALE GENOMIC DNA]</scope>
    <source>
        <strain evidence="2 3">Td21</strain>
    </source>
</reference>
<evidence type="ECO:0000313" key="3">
    <source>
        <dbReference type="Proteomes" id="UP000623795"/>
    </source>
</evidence>
<keyword evidence="3" id="KW-1185">Reference proteome</keyword>
<feature type="region of interest" description="Disordered" evidence="1">
    <location>
        <begin position="9"/>
        <end position="33"/>
    </location>
</feature>
<dbReference type="Pfam" id="PF11225">
    <property type="entry name" value="DUF3024"/>
    <property type="match status" value="1"/>
</dbReference>
<protein>
    <submittedName>
        <fullName evidence="2">DUF3024 domain-containing protein</fullName>
    </submittedName>
</protein>
<organism evidence="2 3">
    <name type="scientific">Aromatoleum toluvorans</name>
    <dbReference type="NCBI Taxonomy" id="92002"/>
    <lineage>
        <taxon>Bacteria</taxon>
        <taxon>Pseudomonadati</taxon>
        <taxon>Pseudomonadota</taxon>
        <taxon>Betaproteobacteria</taxon>
        <taxon>Rhodocyclales</taxon>
        <taxon>Rhodocyclaceae</taxon>
        <taxon>Aromatoleum</taxon>
    </lineage>
</organism>
<comment type="caution">
    <text evidence="2">The sequence shown here is derived from an EMBL/GenBank/DDBJ whole genome shotgun (WGS) entry which is preliminary data.</text>
</comment>
<evidence type="ECO:0000256" key="1">
    <source>
        <dbReference type="SAM" id="MobiDB-lite"/>
    </source>
</evidence>
<dbReference type="EMBL" id="WTVN01000011">
    <property type="protein sequence ID" value="NMG43864.1"/>
    <property type="molecule type" value="Genomic_DNA"/>
</dbReference>
<name>A0ABX1PWP8_9RHOO</name>